<dbReference type="GO" id="GO:0008270">
    <property type="term" value="F:zinc ion binding"/>
    <property type="evidence" value="ECO:0007669"/>
    <property type="project" value="InterPro"/>
</dbReference>
<reference evidence="9 10" key="1">
    <citation type="submission" date="2007-06" db="EMBL/GenBank/DDBJ databases">
        <title>The Genome Sequence of Coccidioides posadasii RMSCC_3488.</title>
        <authorList>
            <consortium name="Coccidioides Genome Resources Consortium"/>
            <consortium name="The Broad Institute Genome Sequencing Platform"/>
            <person name="Henn M.R."/>
            <person name="Sykes S."/>
            <person name="Young S."/>
            <person name="Jaffe D."/>
            <person name="Berlin A."/>
            <person name="Alvarez P."/>
            <person name="Butler J."/>
            <person name="Gnerre S."/>
            <person name="Grabherr M."/>
            <person name="Mauceli E."/>
            <person name="Brockman W."/>
            <person name="Kodira C."/>
            <person name="Alvarado L."/>
            <person name="Zeng Q."/>
            <person name="Crawford M."/>
            <person name="Antoine C."/>
            <person name="Devon K."/>
            <person name="Galgiani J."/>
            <person name="Orsborn K."/>
            <person name="Lewis M.L."/>
            <person name="Nusbaum C."/>
            <person name="Galagan J."/>
            <person name="Birren B."/>
        </authorList>
    </citation>
    <scope>NUCLEOTIDE SEQUENCE [LARGE SCALE GENOMIC DNA]</scope>
    <source>
        <strain evidence="9 10">RMSCC 3488</strain>
    </source>
</reference>
<keyword evidence="2" id="KW-0805">Transcription regulation</keyword>
<feature type="compositionally biased region" description="Low complexity" evidence="6">
    <location>
        <begin position="713"/>
        <end position="743"/>
    </location>
</feature>
<dbReference type="AlphaFoldDB" id="A0A0J6FH68"/>
<evidence type="ECO:0000313" key="10">
    <source>
        <dbReference type="Proteomes" id="UP000054567"/>
    </source>
</evidence>
<keyword evidence="4" id="KW-0804">Transcription</keyword>
<evidence type="ECO:0000256" key="2">
    <source>
        <dbReference type="ARBA" id="ARBA00023015"/>
    </source>
</evidence>
<dbReference type="SUPFAM" id="SSF57701">
    <property type="entry name" value="Zn2/Cys6 DNA-binding domain"/>
    <property type="match status" value="1"/>
</dbReference>
<dbReference type="GO" id="GO:0006351">
    <property type="term" value="P:DNA-templated transcription"/>
    <property type="evidence" value="ECO:0007669"/>
    <property type="project" value="InterPro"/>
</dbReference>
<feature type="compositionally biased region" description="Low complexity" evidence="6">
    <location>
        <begin position="18"/>
        <end position="35"/>
    </location>
</feature>
<evidence type="ECO:0000259" key="8">
    <source>
        <dbReference type="SMART" id="SM00906"/>
    </source>
</evidence>
<dbReference type="InterPro" id="IPR036864">
    <property type="entry name" value="Zn2-C6_fun-type_DNA-bd_sf"/>
</dbReference>
<dbReference type="SMART" id="SM00906">
    <property type="entry name" value="Fungal_trans"/>
    <property type="match status" value="1"/>
</dbReference>
<evidence type="ECO:0000256" key="5">
    <source>
        <dbReference type="ARBA" id="ARBA00023242"/>
    </source>
</evidence>
<dbReference type="PANTHER" id="PTHR31668:SF4">
    <property type="entry name" value="TRANSCRIPTIONAL ACTIVATOR PROTEIN DAL81"/>
    <property type="match status" value="1"/>
</dbReference>
<evidence type="ECO:0000256" key="3">
    <source>
        <dbReference type="ARBA" id="ARBA00023125"/>
    </source>
</evidence>
<keyword evidence="5" id="KW-0539">Nucleus</keyword>
<dbReference type="PANTHER" id="PTHR31668">
    <property type="entry name" value="GLUCOSE TRANSPORT TRANSCRIPTION REGULATOR RGT1-RELATED-RELATED"/>
    <property type="match status" value="1"/>
</dbReference>
<dbReference type="Pfam" id="PF04082">
    <property type="entry name" value="Fungal_trans"/>
    <property type="match status" value="1"/>
</dbReference>
<evidence type="ECO:0000259" key="7">
    <source>
        <dbReference type="SMART" id="SM00066"/>
    </source>
</evidence>
<evidence type="ECO:0000256" key="1">
    <source>
        <dbReference type="ARBA" id="ARBA00022723"/>
    </source>
</evidence>
<gene>
    <name evidence="9" type="ORF">CPAG_05937</name>
</gene>
<reference evidence="10" key="3">
    <citation type="journal article" date="2010" name="Genome Res.">
        <title>Population genomic sequencing of Coccidioides fungi reveals recent hybridization and transposon control.</title>
        <authorList>
            <person name="Neafsey D.E."/>
            <person name="Barker B.M."/>
            <person name="Sharpton T.J."/>
            <person name="Stajich J.E."/>
            <person name="Park D.J."/>
            <person name="Whiston E."/>
            <person name="Hung C.-Y."/>
            <person name="McMahan C."/>
            <person name="White J."/>
            <person name="Sykes S."/>
            <person name="Heiman D."/>
            <person name="Young S."/>
            <person name="Zeng Q."/>
            <person name="Abouelleil A."/>
            <person name="Aftuck L."/>
            <person name="Bessette D."/>
            <person name="Brown A."/>
            <person name="FitzGerald M."/>
            <person name="Lui A."/>
            <person name="Macdonald J.P."/>
            <person name="Priest M."/>
            <person name="Orbach M.J."/>
            <person name="Galgiani J.N."/>
            <person name="Kirkland T.N."/>
            <person name="Cole G.T."/>
            <person name="Birren B.W."/>
            <person name="Henn M.R."/>
            <person name="Taylor J.W."/>
            <person name="Rounsley S.D."/>
        </authorList>
    </citation>
    <scope>NUCLEOTIDE SEQUENCE [LARGE SCALE GENOMIC DNA]</scope>
    <source>
        <strain evidence="10">RMSCC 3488</strain>
    </source>
</reference>
<proteinExistence type="predicted"/>
<feature type="region of interest" description="Disordered" evidence="6">
    <location>
        <begin position="1"/>
        <end position="83"/>
    </location>
</feature>
<keyword evidence="3" id="KW-0238">DNA-binding</keyword>
<dbReference type="EMBL" id="DS268111">
    <property type="protein sequence ID" value="KMM69623.1"/>
    <property type="molecule type" value="Genomic_DNA"/>
</dbReference>
<feature type="region of interest" description="Disordered" evidence="6">
    <location>
        <begin position="713"/>
        <end position="751"/>
    </location>
</feature>
<dbReference type="OrthoDB" id="2264294at2759"/>
<dbReference type="SMART" id="SM00066">
    <property type="entry name" value="GAL4"/>
    <property type="match status" value="1"/>
</dbReference>
<organism evidence="9 10">
    <name type="scientific">Coccidioides posadasii RMSCC 3488</name>
    <dbReference type="NCBI Taxonomy" id="454284"/>
    <lineage>
        <taxon>Eukaryota</taxon>
        <taxon>Fungi</taxon>
        <taxon>Dikarya</taxon>
        <taxon>Ascomycota</taxon>
        <taxon>Pezizomycotina</taxon>
        <taxon>Eurotiomycetes</taxon>
        <taxon>Eurotiomycetidae</taxon>
        <taxon>Onygenales</taxon>
        <taxon>Onygenaceae</taxon>
        <taxon>Coccidioides</taxon>
    </lineage>
</organism>
<dbReference type="InterPro" id="IPR001138">
    <property type="entry name" value="Zn2Cys6_DnaBD"/>
</dbReference>
<dbReference type="Proteomes" id="UP000054567">
    <property type="component" value="Unassembled WGS sequence"/>
</dbReference>
<dbReference type="InterPro" id="IPR007219">
    <property type="entry name" value="XnlR_reg_dom"/>
</dbReference>
<dbReference type="VEuPathDB" id="FungiDB:CPAG_05937"/>
<dbReference type="GO" id="GO:0000981">
    <property type="term" value="F:DNA-binding transcription factor activity, RNA polymerase II-specific"/>
    <property type="evidence" value="ECO:0007669"/>
    <property type="project" value="InterPro"/>
</dbReference>
<feature type="domain" description="Zn(2)-C6 fungal-type" evidence="7">
    <location>
        <begin position="80"/>
        <end position="126"/>
    </location>
</feature>
<feature type="domain" description="Xylanolytic transcriptional activator regulatory" evidence="8">
    <location>
        <begin position="345"/>
        <end position="418"/>
    </location>
</feature>
<reference evidence="10" key="2">
    <citation type="journal article" date="2009" name="Genome Res.">
        <title>Comparative genomic analyses of the human fungal pathogens Coccidioides and their relatives.</title>
        <authorList>
            <person name="Sharpton T.J."/>
            <person name="Stajich J.E."/>
            <person name="Rounsley S.D."/>
            <person name="Gardner M.J."/>
            <person name="Wortman J.R."/>
            <person name="Jordar V.S."/>
            <person name="Maiti R."/>
            <person name="Kodira C.D."/>
            <person name="Neafsey D.E."/>
            <person name="Zeng Q."/>
            <person name="Hung C.-Y."/>
            <person name="McMahan C."/>
            <person name="Muszewska A."/>
            <person name="Grynberg M."/>
            <person name="Mandel M.A."/>
            <person name="Kellner E.M."/>
            <person name="Barker B.M."/>
            <person name="Galgiani J.N."/>
            <person name="Orbach M.J."/>
            <person name="Kirkland T.N."/>
            <person name="Cole G.T."/>
            <person name="Henn M.R."/>
            <person name="Birren B.W."/>
            <person name="Taylor J.W."/>
        </authorList>
    </citation>
    <scope>NUCLEOTIDE SEQUENCE [LARGE SCALE GENOMIC DNA]</scope>
    <source>
        <strain evidence="10">RMSCC 3488</strain>
    </source>
</reference>
<dbReference type="CDD" id="cd12148">
    <property type="entry name" value="fungal_TF_MHR"/>
    <property type="match status" value="1"/>
</dbReference>
<dbReference type="CDD" id="cd00067">
    <property type="entry name" value="GAL4"/>
    <property type="match status" value="1"/>
</dbReference>
<evidence type="ECO:0000256" key="4">
    <source>
        <dbReference type="ARBA" id="ARBA00023163"/>
    </source>
</evidence>
<dbReference type="GO" id="GO:0003677">
    <property type="term" value="F:DNA binding"/>
    <property type="evidence" value="ECO:0007669"/>
    <property type="project" value="UniProtKB-KW"/>
</dbReference>
<keyword evidence="1" id="KW-0479">Metal-binding</keyword>
<evidence type="ECO:0000256" key="6">
    <source>
        <dbReference type="SAM" id="MobiDB-lite"/>
    </source>
</evidence>
<dbReference type="InterPro" id="IPR050797">
    <property type="entry name" value="Carb_Metab_Trans_Reg"/>
</dbReference>
<name>A0A0J6FH68_COCPO</name>
<feature type="compositionally biased region" description="Low complexity" evidence="6">
    <location>
        <begin position="47"/>
        <end position="70"/>
    </location>
</feature>
<dbReference type="GO" id="GO:0005634">
    <property type="term" value="C:nucleus"/>
    <property type="evidence" value="ECO:0007669"/>
    <property type="project" value="TreeGrafter"/>
</dbReference>
<protein>
    <submittedName>
        <fullName evidence="9">TamA</fullName>
    </submittedName>
</protein>
<evidence type="ECO:0000313" key="9">
    <source>
        <dbReference type="EMBL" id="KMM69623.1"/>
    </source>
</evidence>
<feature type="compositionally biased region" description="Polar residues" evidence="6">
    <location>
        <begin position="1"/>
        <end position="13"/>
    </location>
</feature>
<dbReference type="GO" id="GO:0001080">
    <property type="term" value="P:nitrogen catabolite activation of transcription from RNA polymerase II promoter"/>
    <property type="evidence" value="ECO:0007669"/>
    <property type="project" value="TreeGrafter"/>
</dbReference>
<accession>A0A0J6FH68</accession>
<sequence length="751" mass="83056">MAAAATINQQQASPVLRPRSAASQPQQQSKPSLPADRPAEQHQALESPAINRRNSSSNASVSSSASLANNPGLVTEPHGAGSSATCDACYKRKSRCAMNELVNKCYSCNFHRQECTFTLSSQLGKRKLEETTTTLENESIKRHAADESVSALGGRLEAQSHNFTQTECQGSPSLTTHYIGMTTELEPLLLDYLPLDQNCEGQLAASRIRKFSDDGTYMRMVDVPHAGPELPSISVEAIENLVTPFGPSLIEKFFQNIHPTFPVLMEDRFRSLYQSRSVPPVLLASIYLVSLKWLDPGPGIQTLRKPDAARLESTALKLLNDSFVRPHLAAIQAGLLLSQKSALFSPRLISQLVTAAFDIGLHQDCSTWRIESWEKGLRKRLAWALYVQDKWCALTHGQPSHIFTQNWTVQELSLDDFENCYSKGPNSNDPPTHAGPLLFSCLITLTTILSDILDTFYTLRATQDFSHAGDQSTRIILERAKPIQLRLKNWFANLPPELKMDSSLNPIDTAPTTSTSTAANGGLHLAYFATEITLHRCIIRSINPNHTDDYLIHICRSAAKTRLISAMDFVNRLRPNHLRAFWPAAARTNFALIVAFGMLLRITAQTREEEEFYRCRLGEYRWTLEVSRRHAAFLGWVVECLDVMSSVIRGVGLRKPKLEEYMARSITPAVQGGRWANLREPHTAEDDKGSVSGNSFTTRRGYDQSLLSSSTVVSGLASPSTSVSGGSRRGSRSGLGQGQERSSVMNVVDLA</sequence>